<keyword evidence="1" id="KW-0812">Transmembrane</keyword>
<evidence type="ECO:0000256" key="1">
    <source>
        <dbReference type="SAM" id="Phobius"/>
    </source>
</evidence>
<evidence type="ECO:0000259" key="2">
    <source>
        <dbReference type="Pfam" id="PF20151"/>
    </source>
</evidence>
<feature type="transmembrane region" description="Helical" evidence="1">
    <location>
        <begin position="114"/>
        <end position="136"/>
    </location>
</feature>
<evidence type="ECO:0000313" key="4">
    <source>
        <dbReference type="Proteomes" id="UP000218334"/>
    </source>
</evidence>
<dbReference type="Pfam" id="PF20151">
    <property type="entry name" value="DUF6533"/>
    <property type="match status" value="1"/>
</dbReference>
<reference evidence="4" key="1">
    <citation type="journal article" date="2017" name="Nat. Ecol. Evol.">
        <title>Genome expansion and lineage-specific genetic innovations in the forest pathogenic fungi Armillaria.</title>
        <authorList>
            <person name="Sipos G."/>
            <person name="Prasanna A.N."/>
            <person name="Walter M.C."/>
            <person name="O'Connor E."/>
            <person name="Balint B."/>
            <person name="Krizsan K."/>
            <person name="Kiss B."/>
            <person name="Hess J."/>
            <person name="Varga T."/>
            <person name="Slot J."/>
            <person name="Riley R."/>
            <person name="Boka B."/>
            <person name="Rigling D."/>
            <person name="Barry K."/>
            <person name="Lee J."/>
            <person name="Mihaltcheva S."/>
            <person name="LaButti K."/>
            <person name="Lipzen A."/>
            <person name="Waldron R."/>
            <person name="Moloney N.M."/>
            <person name="Sperisen C."/>
            <person name="Kredics L."/>
            <person name="Vagvoelgyi C."/>
            <person name="Patrignani A."/>
            <person name="Fitzpatrick D."/>
            <person name="Nagy I."/>
            <person name="Doyle S."/>
            <person name="Anderson J.B."/>
            <person name="Grigoriev I.V."/>
            <person name="Gueldener U."/>
            <person name="Muensterkoetter M."/>
            <person name="Nagy L.G."/>
        </authorList>
    </citation>
    <scope>NUCLEOTIDE SEQUENCE [LARGE SCALE GENOMIC DNA]</scope>
    <source>
        <strain evidence="4">28-4</strain>
    </source>
</reference>
<gene>
    <name evidence="3" type="ORF">ARMSODRAFT_1088051</name>
</gene>
<keyword evidence="1" id="KW-1133">Transmembrane helix</keyword>
<dbReference type="Proteomes" id="UP000218334">
    <property type="component" value="Unassembled WGS sequence"/>
</dbReference>
<keyword evidence="1" id="KW-0472">Membrane</keyword>
<feature type="transmembrane region" description="Helical" evidence="1">
    <location>
        <begin position="48"/>
        <end position="66"/>
    </location>
</feature>
<proteinExistence type="predicted"/>
<sequence>MDTPVTLLDRLAASLPYADTTLALWEYLVTFDDEVDLFWSSKLSWIKCLFFVNQYLIIALRIWDIIGSIDSGPGILCYFVLKSDSVVYATIQIVVMESILVLGVWAIAGRRGFLLWFFFCLLFLNMGATLGILFAAPTMTVTFFIESPSVWMLFDWLPMLLFELIMFMTAAFYGVRGVKSTNILTQVRQNFGPKPIMALLLRDSVFYFVIVLCCFPILAFVDHETGFSLLSITITRMLLRLRKRAKAGLNMPRTQDMELESFRVANPVEVSVASDA</sequence>
<keyword evidence="4" id="KW-1185">Reference proteome</keyword>
<protein>
    <recommendedName>
        <fullName evidence="2">DUF6533 domain-containing protein</fullName>
    </recommendedName>
</protein>
<dbReference type="InterPro" id="IPR045340">
    <property type="entry name" value="DUF6533"/>
</dbReference>
<feature type="transmembrane region" description="Helical" evidence="1">
    <location>
        <begin position="86"/>
        <end position="107"/>
    </location>
</feature>
<feature type="transmembrane region" description="Helical" evidence="1">
    <location>
        <begin position="156"/>
        <end position="175"/>
    </location>
</feature>
<name>A0A2H3BED3_9AGAR</name>
<organism evidence="3 4">
    <name type="scientific">Armillaria solidipes</name>
    <dbReference type="NCBI Taxonomy" id="1076256"/>
    <lineage>
        <taxon>Eukaryota</taxon>
        <taxon>Fungi</taxon>
        <taxon>Dikarya</taxon>
        <taxon>Basidiomycota</taxon>
        <taxon>Agaricomycotina</taxon>
        <taxon>Agaricomycetes</taxon>
        <taxon>Agaricomycetidae</taxon>
        <taxon>Agaricales</taxon>
        <taxon>Marasmiineae</taxon>
        <taxon>Physalacriaceae</taxon>
        <taxon>Armillaria</taxon>
    </lineage>
</organism>
<feature type="transmembrane region" description="Helical" evidence="1">
    <location>
        <begin position="196"/>
        <end position="219"/>
    </location>
</feature>
<evidence type="ECO:0000313" key="3">
    <source>
        <dbReference type="EMBL" id="PBK64408.1"/>
    </source>
</evidence>
<dbReference type="EMBL" id="KZ293452">
    <property type="protein sequence ID" value="PBK64408.1"/>
    <property type="molecule type" value="Genomic_DNA"/>
</dbReference>
<dbReference type="AlphaFoldDB" id="A0A2H3BED3"/>
<accession>A0A2H3BED3</accession>
<feature type="domain" description="DUF6533" evidence="2">
    <location>
        <begin position="20"/>
        <end position="58"/>
    </location>
</feature>